<dbReference type="HAMAP" id="MF_02087">
    <property type="entry name" value="PLP_homeostasis"/>
    <property type="match status" value="1"/>
</dbReference>
<dbReference type="InterPro" id="IPR001608">
    <property type="entry name" value="Ala_racemase_N"/>
</dbReference>
<dbReference type="AlphaFoldDB" id="A0A7L6N3W0"/>
<dbReference type="Proteomes" id="UP000512167">
    <property type="component" value="Chromosome"/>
</dbReference>
<dbReference type="EMBL" id="CP051151">
    <property type="protein sequence ID" value="QLY40946.1"/>
    <property type="molecule type" value="Genomic_DNA"/>
</dbReference>
<dbReference type="GO" id="GO:0030170">
    <property type="term" value="F:pyridoxal phosphate binding"/>
    <property type="evidence" value="ECO:0007669"/>
    <property type="project" value="UniProtKB-UniRule"/>
</dbReference>
<dbReference type="CDD" id="cd00635">
    <property type="entry name" value="PLPDE_III_YBL036c_like"/>
    <property type="match status" value="1"/>
</dbReference>
<evidence type="ECO:0000256" key="4">
    <source>
        <dbReference type="RuleBase" id="RU004514"/>
    </source>
</evidence>
<dbReference type="InterPro" id="IPR011078">
    <property type="entry name" value="PyrdxlP_homeostasis"/>
</dbReference>
<evidence type="ECO:0000256" key="2">
    <source>
        <dbReference type="HAMAP-Rule" id="MF_02087"/>
    </source>
</evidence>
<dbReference type="KEGG" id="tbk:HF295_01635"/>
<evidence type="ECO:0000256" key="3">
    <source>
        <dbReference type="PIRSR" id="PIRSR004848-1"/>
    </source>
</evidence>
<feature type="domain" description="Alanine racemase N-terminal" evidence="5">
    <location>
        <begin position="3"/>
        <end position="195"/>
    </location>
</feature>
<evidence type="ECO:0000313" key="6">
    <source>
        <dbReference type="EMBL" id="QLY40946.1"/>
    </source>
</evidence>
<dbReference type="PANTHER" id="PTHR10146:SF14">
    <property type="entry name" value="PYRIDOXAL PHOSPHATE HOMEOSTASIS PROTEIN"/>
    <property type="match status" value="1"/>
</dbReference>
<dbReference type="InterPro" id="IPR029066">
    <property type="entry name" value="PLP-binding_barrel"/>
</dbReference>
<name>A0A7L6N3W0_9MOLU</name>
<evidence type="ECO:0000256" key="1">
    <source>
        <dbReference type="ARBA" id="ARBA00022898"/>
    </source>
</evidence>
<sequence>MRDQKLIAVTKYVGDDEILALLDAGVNDFGENRVNVFLEKYLRHQDKHIHWHFIGHLQSKKVKKVINQIDYLHSLDRLSLADEINKHRLESLNCFIEVNISGEENKYGLDFKNVLDFFQKMKEYDKINVIGLMGMATHTSDEVLIRRQFDQLVQLKAQIKEQFNETIALSMGMSNDYLIAIDMGADYLRIGSLLYEED</sequence>
<gene>
    <name evidence="6" type="ORF">HF295_01635</name>
</gene>
<feature type="modified residue" description="N6-(pyridoxal phosphate)lysine" evidence="2 3">
    <location>
        <position position="11"/>
    </location>
</feature>
<keyword evidence="1 2" id="KW-0663">Pyridoxal phosphate</keyword>
<reference evidence="6 7" key="1">
    <citation type="submission" date="2020-04" db="EMBL/GenBank/DDBJ databases">
        <authorList>
            <person name="Zheng R.K."/>
            <person name="Sun C.M."/>
        </authorList>
    </citation>
    <scope>NUCLEOTIDE SEQUENCE [LARGE SCALE GENOMIC DNA]</scope>
    <source>
        <strain evidence="7">zrk29</strain>
    </source>
</reference>
<dbReference type="Gene3D" id="3.20.20.10">
    <property type="entry name" value="Alanine racemase"/>
    <property type="match status" value="1"/>
</dbReference>
<keyword evidence="7" id="KW-1185">Reference proteome</keyword>
<dbReference type="NCBIfam" id="TIGR00044">
    <property type="entry name" value="YggS family pyridoxal phosphate-dependent enzyme"/>
    <property type="match status" value="1"/>
</dbReference>
<dbReference type="SUPFAM" id="SSF51419">
    <property type="entry name" value="PLP-binding barrel"/>
    <property type="match status" value="1"/>
</dbReference>
<comment type="cofactor">
    <cofactor evidence="3">
        <name>pyridoxal 5'-phosphate</name>
        <dbReference type="ChEBI" id="CHEBI:597326"/>
    </cofactor>
</comment>
<dbReference type="PROSITE" id="PS01211">
    <property type="entry name" value="UPF0001"/>
    <property type="match status" value="1"/>
</dbReference>
<organism evidence="6 7">
    <name type="scientific">Hujiaoplasma nucleasis</name>
    <dbReference type="NCBI Taxonomy" id="2725268"/>
    <lineage>
        <taxon>Bacteria</taxon>
        <taxon>Bacillati</taxon>
        <taxon>Mycoplasmatota</taxon>
        <taxon>Mollicutes</taxon>
        <taxon>Candidatus Izemoplasmatales</taxon>
        <taxon>Hujiaoplasmataceae</taxon>
        <taxon>Hujiaoplasma</taxon>
    </lineage>
</organism>
<dbReference type="Pfam" id="PF01168">
    <property type="entry name" value="Ala_racemase_N"/>
    <property type="match status" value="1"/>
</dbReference>
<dbReference type="PIRSF" id="PIRSF004848">
    <property type="entry name" value="YBL036c_PLPDEIII"/>
    <property type="match status" value="1"/>
</dbReference>
<dbReference type="PANTHER" id="PTHR10146">
    <property type="entry name" value="PROLINE SYNTHETASE CO-TRANSCRIBED BACTERIAL HOMOLOG PROTEIN"/>
    <property type="match status" value="1"/>
</dbReference>
<comment type="function">
    <text evidence="2">Pyridoxal 5'-phosphate (PLP)-binding protein, which is involved in PLP homeostasis.</text>
</comment>
<protein>
    <recommendedName>
        <fullName evidence="2">Pyridoxal phosphate homeostasis protein</fullName>
        <shortName evidence="2">PLP homeostasis protein</shortName>
    </recommendedName>
</protein>
<evidence type="ECO:0000313" key="7">
    <source>
        <dbReference type="Proteomes" id="UP000512167"/>
    </source>
</evidence>
<evidence type="ECO:0000259" key="5">
    <source>
        <dbReference type="Pfam" id="PF01168"/>
    </source>
</evidence>
<accession>A0A7L6N3W0</accession>
<comment type="similarity">
    <text evidence="2 4">Belongs to the pyridoxal phosphate-binding protein YggS/PROSC family.</text>
</comment>
<proteinExistence type="inferred from homology"/>